<protein>
    <submittedName>
        <fullName evidence="2">Uncharacterized protein</fullName>
    </submittedName>
</protein>
<sequence>MTGSSKQTTTTTNNQPWSGAQPALGQALGGAQDLVNRGIGTQIYTGNTFAPASQGSVMAAEASGSLGSSNVNGKGLSGQYQGIINNGGFNSAQLGALKNTQDLANSTWSVSPELQKIIDQTNADANTNVSLANSAGGRYGSGAGNAAIADAVSKNTNNLLYNDLNNFNSRKDAANANAFNMGSTGFGQLGSAYTGMQAPIQNLAQWGQFVDDYNTKELNDKLRIFNESQTKPWEQISRLNAIASGAGQLGGTTTQSQPGQNPFLTALGYGLTGAGLLGSF</sequence>
<reference evidence="2 3" key="1">
    <citation type="journal article" date="2013" name="Genome Announc.">
        <title>Draft Genome Sequence of Rhizobium mesoamericanum STM3625, a Nitrogen-Fixing Symbiont of Mimosa pudica Isolated in French Guiana (South America).</title>
        <authorList>
            <person name="Moulin L."/>
            <person name="Mornico D."/>
            <person name="Melkonian R."/>
            <person name="Klonowska A."/>
        </authorList>
    </citation>
    <scope>NUCLEOTIDE SEQUENCE [LARGE SCALE GENOMIC DNA]</scope>
    <source>
        <strain evidence="2 3">STM3625</strain>
    </source>
</reference>
<keyword evidence="3" id="KW-1185">Reference proteome</keyword>
<feature type="compositionally biased region" description="Low complexity" evidence="1">
    <location>
        <begin position="7"/>
        <end position="24"/>
    </location>
</feature>
<gene>
    <name evidence="2" type="ORF">BN77_4175</name>
</gene>
<dbReference type="HOGENOM" id="CLU_993474_0_0_5"/>
<dbReference type="eggNOG" id="ENOG50318AY">
    <property type="taxonomic scope" value="Bacteria"/>
</dbReference>
<comment type="caution">
    <text evidence="2">The sequence shown here is derived from an EMBL/GenBank/DDBJ whole genome shotgun (WGS) entry which is preliminary data.</text>
</comment>
<dbReference type="Proteomes" id="UP000009319">
    <property type="component" value="Unassembled WGS sequence"/>
</dbReference>
<accession>K0PZZ1</accession>
<proteinExistence type="predicted"/>
<dbReference type="EMBL" id="CANI01000028">
    <property type="protein sequence ID" value="CCM77127.1"/>
    <property type="molecule type" value="Genomic_DNA"/>
</dbReference>
<dbReference type="STRING" id="1211777.BN77_4175"/>
<dbReference type="AlphaFoldDB" id="K0PZZ1"/>
<evidence type="ECO:0000313" key="2">
    <source>
        <dbReference type="EMBL" id="CCM77127.1"/>
    </source>
</evidence>
<feature type="region of interest" description="Disordered" evidence="1">
    <location>
        <begin position="1"/>
        <end position="24"/>
    </location>
</feature>
<organism evidence="2 3">
    <name type="scientific">Rhizobium mesoamericanum STM3625</name>
    <dbReference type="NCBI Taxonomy" id="1211777"/>
    <lineage>
        <taxon>Bacteria</taxon>
        <taxon>Pseudomonadati</taxon>
        <taxon>Pseudomonadota</taxon>
        <taxon>Alphaproteobacteria</taxon>
        <taxon>Hyphomicrobiales</taxon>
        <taxon>Rhizobiaceae</taxon>
        <taxon>Rhizobium/Agrobacterium group</taxon>
        <taxon>Rhizobium</taxon>
    </lineage>
</organism>
<evidence type="ECO:0000313" key="3">
    <source>
        <dbReference type="Proteomes" id="UP000009319"/>
    </source>
</evidence>
<evidence type="ECO:0000256" key="1">
    <source>
        <dbReference type="SAM" id="MobiDB-lite"/>
    </source>
</evidence>
<name>K0PZZ1_9HYPH</name>
<dbReference type="RefSeq" id="WP_007535057.1">
    <property type="nucleotide sequence ID" value="NZ_HF536772.1"/>
</dbReference>